<dbReference type="PANTHER" id="PTHR32556:SF7">
    <property type="entry name" value="F-BOX DOMAIN-CONTAINING PROTEIN-RELATED"/>
    <property type="match status" value="1"/>
</dbReference>
<evidence type="ECO:0000256" key="1">
    <source>
        <dbReference type="SAM" id="Phobius"/>
    </source>
</evidence>
<keyword evidence="1" id="KW-0472">Membrane</keyword>
<keyword evidence="1" id="KW-1133">Transmembrane helix</keyword>
<gene>
    <name evidence="2" type="ORF">DICPUDRAFT_148435</name>
</gene>
<proteinExistence type="predicted"/>
<dbReference type="RefSeq" id="XP_003284624.1">
    <property type="nucleotide sequence ID" value="XM_003284576.1"/>
</dbReference>
<accession>F0ZB45</accession>
<evidence type="ECO:0000313" key="3">
    <source>
        <dbReference type="Proteomes" id="UP000001064"/>
    </source>
</evidence>
<dbReference type="AlphaFoldDB" id="F0ZB45"/>
<dbReference type="KEGG" id="dpp:DICPUDRAFT_148435"/>
<name>F0ZB45_DICPU</name>
<feature type="transmembrane region" description="Helical" evidence="1">
    <location>
        <begin position="12"/>
        <end position="35"/>
    </location>
</feature>
<dbReference type="EMBL" id="GL870968">
    <property type="protein sequence ID" value="EGC38830.1"/>
    <property type="molecule type" value="Genomic_DNA"/>
</dbReference>
<keyword evidence="3" id="KW-1185">Reference proteome</keyword>
<dbReference type="FunCoup" id="F0ZB45">
    <property type="interactions" value="1"/>
</dbReference>
<dbReference type="SUPFAM" id="SSF52047">
    <property type="entry name" value="RNI-like"/>
    <property type="match status" value="1"/>
</dbReference>
<dbReference type="InParanoid" id="F0ZB45"/>
<dbReference type="VEuPathDB" id="AmoebaDB:DICPUDRAFT_148435"/>
<evidence type="ECO:0000313" key="2">
    <source>
        <dbReference type="EMBL" id="EGC38830.1"/>
    </source>
</evidence>
<evidence type="ECO:0008006" key="4">
    <source>
        <dbReference type="Google" id="ProtNLM"/>
    </source>
</evidence>
<sequence>MEFEIFDPFSEFIVINAYFVENSAVFFFAVVYLVVPKIIQIDILKILTKHINGLYQLCDGITIDHPDYKNIEVKTYIDSNQLVLTLCLVCKDWLDITLKNINVSVNFNNEAPKLNCNFNNDNIKILKLNYFEKKQRFYNFSKNPEERKFITLEKLSKKLNEYQGLEKIIIRNCIHSYQIYKQNLYNGNDIEHSPEVIRMVRELKNILDSKGYKKIEIILFLFRVDTYSSLEMIRGFYNSVCQNVMNIAIVNSSRNNVNGEAIKMWYKTIKKIIVVDDTIRSCNVPYRELVGNTDYRQDIYVGGDQFDGDGTNYLEYIRDFKIEMNSFLYKELALILKYSPNLEKISLKLCIKSLIYYLSNENDLDRLKLKLCTCSPIFVSNSKLERFNINDKVLFQTYWEDICASLKNHKNLNHITLNHSCFMAYIDKVPSQSFVCEFISMLSNTQSLKSFSLSGFNNEPPLEISQFKDINQDIEKTVTQYFFPKDNNNRSNSNNISWFI</sequence>
<dbReference type="PANTHER" id="PTHR32556">
    <property type="entry name" value="F-BOX DOMAIN-CONTAINING PROTEIN-RELATED-RELATED"/>
    <property type="match status" value="1"/>
</dbReference>
<reference evidence="3" key="1">
    <citation type="journal article" date="2011" name="Genome Biol.">
        <title>Comparative genomics of the social amoebae Dictyostelium discoideum and Dictyostelium purpureum.</title>
        <authorList>
            <consortium name="US DOE Joint Genome Institute (JGI-PGF)"/>
            <person name="Sucgang R."/>
            <person name="Kuo A."/>
            <person name="Tian X."/>
            <person name="Salerno W."/>
            <person name="Parikh A."/>
            <person name="Feasley C.L."/>
            <person name="Dalin E."/>
            <person name="Tu H."/>
            <person name="Huang E."/>
            <person name="Barry K."/>
            <person name="Lindquist E."/>
            <person name="Shapiro H."/>
            <person name="Bruce D."/>
            <person name="Schmutz J."/>
            <person name="Salamov A."/>
            <person name="Fey P."/>
            <person name="Gaudet P."/>
            <person name="Anjard C."/>
            <person name="Babu M.M."/>
            <person name="Basu S."/>
            <person name="Bushmanova Y."/>
            <person name="van der Wel H."/>
            <person name="Katoh-Kurasawa M."/>
            <person name="Dinh C."/>
            <person name="Coutinho P.M."/>
            <person name="Saito T."/>
            <person name="Elias M."/>
            <person name="Schaap P."/>
            <person name="Kay R.R."/>
            <person name="Henrissat B."/>
            <person name="Eichinger L."/>
            <person name="Rivero F."/>
            <person name="Putnam N.H."/>
            <person name="West C.M."/>
            <person name="Loomis W.F."/>
            <person name="Chisholm R.L."/>
            <person name="Shaulsky G."/>
            <person name="Strassmann J.E."/>
            <person name="Queller D.C."/>
            <person name="Kuspa A."/>
            <person name="Grigoriev I.V."/>
        </authorList>
    </citation>
    <scope>NUCLEOTIDE SEQUENCE [LARGE SCALE GENOMIC DNA]</scope>
    <source>
        <strain evidence="3">QSDP1</strain>
    </source>
</reference>
<dbReference type="Proteomes" id="UP000001064">
    <property type="component" value="Unassembled WGS sequence"/>
</dbReference>
<protein>
    <recommendedName>
        <fullName evidence="4">F-box domain-containing protein</fullName>
    </recommendedName>
</protein>
<dbReference type="GeneID" id="10506426"/>
<keyword evidence="1" id="KW-0812">Transmembrane</keyword>
<organism evidence="2 3">
    <name type="scientific">Dictyostelium purpureum</name>
    <name type="common">Slime mold</name>
    <dbReference type="NCBI Taxonomy" id="5786"/>
    <lineage>
        <taxon>Eukaryota</taxon>
        <taxon>Amoebozoa</taxon>
        <taxon>Evosea</taxon>
        <taxon>Eumycetozoa</taxon>
        <taxon>Dictyostelia</taxon>
        <taxon>Dictyosteliales</taxon>
        <taxon>Dictyosteliaceae</taxon>
        <taxon>Dictyostelium</taxon>
    </lineage>
</organism>